<reference evidence="2 3" key="1">
    <citation type="submission" date="2020-08" db="EMBL/GenBank/DDBJ databases">
        <title>Genomic Encyclopedia of Type Strains, Phase III (KMG-III): the genomes of soil and plant-associated and newly described type strains.</title>
        <authorList>
            <person name="Whitman W."/>
        </authorList>
    </citation>
    <scope>NUCLEOTIDE SEQUENCE [LARGE SCALE GENOMIC DNA]</scope>
    <source>
        <strain evidence="2 3">CECT 8960</strain>
    </source>
</reference>
<protein>
    <recommendedName>
        <fullName evidence="1">DUF397 domain-containing protein</fullName>
    </recommendedName>
</protein>
<accession>A0A7W7Q7H1</accession>
<name>A0A7W7Q7H1_9PSEU</name>
<keyword evidence="3" id="KW-1185">Reference proteome</keyword>
<sequence length="59" mass="6269">MRDTGWFKSTFSSTASDNCVEVRLSDSGARVRDSKNPAAVLAVDVPAMVAVVKAGLLDR</sequence>
<dbReference type="InterPro" id="IPR007278">
    <property type="entry name" value="DUF397"/>
</dbReference>
<proteinExistence type="predicted"/>
<feature type="domain" description="DUF397" evidence="1">
    <location>
        <begin position="5"/>
        <end position="52"/>
    </location>
</feature>
<comment type="caution">
    <text evidence="2">The sequence shown here is derived from an EMBL/GenBank/DDBJ whole genome shotgun (WGS) entry which is preliminary data.</text>
</comment>
<gene>
    <name evidence="2" type="ORF">FHR82_004589</name>
</gene>
<dbReference type="AlphaFoldDB" id="A0A7W7Q7H1"/>
<evidence type="ECO:0000313" key="2">
    <source>
        <dbReference type="EMBL" id="MBB4908347.1"/>
    </source>
</evidence>
<dbReference type="EMBL" id="JACHJQ010000004">
    <property type="protein sequence ID" value="MBB4908347.1"/>
    <property type="molecule type" value="Genomic_DNA"/>
</dbReference>
<dbReference type="RefSeq" id="WP_184812427.1">
    <property type="nucleotide sequence ID" value="NZ_JACHJQ010000004.1"/>
</dbReference>
<dbReference type="Pfam" id="PF04149">
    <property type="entry name" value="DUF397"/>
    <property type="match status" value="1"/>
</dbReference>
<evidence type="ECO:0000259" key="1">
    <source>
        <dbReference type="Pfam" id="PF04149"/>
    </source>
</evidence>
<evidence type="ECO:0000313" key="3">
    <source>
        <dbReference type="Proteomes" id="UP000520767"/>
    </source>
</evidence>
<dbReference type="Proteomes" id="UP000520767">
    <property type="component" value="Unassembled WGS sequence"/>
</dbReference>
<organism evidence="2 3">
    <name type="scientific">Actinophytocola algeriensis</name>
    <dbReference type="NCBI Taxonomy" id="1768010"/>
    <lineage>
        <taxon>Bacteria</taxon>
        <taxon>Bacillati</taxon>
        <taxon>Actinomycetota</taxon>
        <taxon>Actinomycetes</taxon>
        <taxon>Pseudonocardiales</taxon>
        <taxon>Pseudonocardiaceae</taxon>
    </lineage>
</organism>